<organism evidence="1">
    <name type="scientific">Manihot esculenta</name>
    <name type="common">Cassava</name>
    <name type="synonym">Jatropha manihot</name>
    <dbReference type="NCBI Taxonomy" id="3983"/>
    <lineage>
        <taxon>Eukaryota</taxon>
        <taxon>Viridiplantae</taxon>
        <taxon>Streptophyta</taxon>
        <taxon>Embryophyta</taxon>
        <taxon>Tracheophyta</taxon>
        <taxon>Spermatophyta</taxon>
        <taxon>Magnoliopsida</taxon>
        <taxon>eudicotyledons</taxon>
        <taxon>Gunneridae</taxon>
        <taxon>Pentapetalae</taxon>
        <taxon>rosids</taxon>
        <taxon>fabids</taxon>
        <taxon>Malpighiales</taxon>
        <taxon>Euphorbiaceae</taxon>
        <taxon>Crotonoideae</taxon>
        <taxon>Manihoteae</taxon>
        <taxon>Manihot</taxon>
    </lineage>
</organism>
<protein>
    <submittedName>
        <fullName evidence="1">Uncharacterized protein</fullName>
    </submittedName>
</protein>
<gene>
    <name evidence="1" type="ORF">MANES_09G185100</name>
</gene>
<dbReference type="EMBL" id="CM004395">
    <property type="protein sequence ID" value="OAY42505.1"/>
    <property type="molecule type" value="Genomic_DNA"/>
</dbReference>
<reference evidence="1" key="1">
    <citation type="submission" date="2016-02" db="EMBL/GenBank/DDBJ databases">
        <title>WGS assembly of Manihot esculenta.</title>
        <authorList>
            <person name="Bredeson J.V."/>
            <person name="Prochnik S.E."/>
            <person name="Lyons J.B."/>
            <person name="Schmutz J."/>
            <person name="Grimwood J."/>
            <person name="Vrebalov J."/>
            <person name="Bart R.S."/>
            <person name="Amuge T."/>
            <person name="Ferguson M.E."/>
            <person name="Green R."/>
            <person name="Putnam N."/>
            <person name="Stites J."/>
            <person name="Rounsley S."/>
            <person name="Rokhsar D.S."/>
        </authorList>
    </citation>
    <scope>NUCLEOTIDE SEQUENCE [LARGE SCALE GENOMIC DNA]</scope>
    <source>
        <tissue evidence="1">Leaf</tissue>
    </source>
</reference>
<sequence>MMFALQICGIEHHHNLHQSLHHLHCGHFLHLFHCSLVLIFYCFGRLKNSFQIF</sequence>
<dbReference type="AlphaFoldDB" id="A0A2C9VBY9"/>
<evidence type="ECO:0000313" key="1">
    <source>
        <dbReference type="EMBL" id="OAY42505.1"/>
    </source>
</evidence>
<proteinExistence type="predicted"/>
<name>A0A2C9VBY9_MANES</name>
<accession>A0A2C9VBY9</accession>